<reference evidence="1" key="1">
    <citation type="submission" date="2021-05" db="EMBL/GenBank/DDBJ databases">
        <authorList>
            <person name="Alioto T."/>
            <person name="Alioto T."/>
            <person name="Gomez Garrido J."/>
        </authorList>
    </citation>
    <scope>NUCLEOTIDE SEQUENCE</scope>
</reference>
<proteinExistence type="predicted"/>
<name>A0A8D8WND3_9HEMI</name>
<dbReference type="AlphaFoldDB" id="A0A8D8WND3"/>
<dbReference type="EMBL" id="HBUF01209994">
    <property type="protein sequence ID" value="CAG6665238.1"/>
    <property type="molecule type" value="Transcribed_RNA"/>
</dbReference>
<protein>
    <submittedName>
        <fullName evidence="1">Uncharacterized protein</fullName>
    </submittedName>
</protein>
<accession>A0A8D8WND3</accession>
<sequence length="133" mass="14439">MSFGVGIPHRGSRVPSLSRSSLDLSSCWICSLLTLCAISCGSCMTNIFFTLVVCSRFISSVRPNVPRVSLKSSRSPRANSLSSSFRSRLTLSPFAPSSRSGNSLSFSNKSRRTLPGFGLKRSNSMTWIFGCLC</sequence>
<organism evidence="1">
    <name type="scientific">Cacopsylla melanoneura</name>
    <dbReference type="NCBI Taxonomy" id="428564"/>
    <lineage>
        <taxon>Eukaryota</taxon>
        <taxon>Metazoa</taxon>
        <taxon>Ecdysozoa</taxon>
        <taxon>Arthropoda</taxon>
        <taxon>Hexapoda</taxon>
        <taxon>Insecta</taxon>
        <taxon>Pterygota</taxon>
        <taxon>Neoptera</taxon>
        <taxon>Paraneoptera</taxon>
        <taxon>Hemiptera</taxon>
        <taxon>Sternorrhyncha</taxon>
        <taxon>Psylloidea</taxon>
        <taxon>Psyllidae</taxon>
        <taxon>Psyllinae</taxon>
        <taxon>Cacopsylla</taxon>
    </lineage>
</organism>
<evidence type="ECO:0000313" key="1">
    <source>
        <dbReference type="EMBL" id="CAG6665238.1"/>
    </source>
</evidence>